<feature type="region of interest" description="Disordered" evidence="3">
    <location>
        <begin position="1"/>
        <end position="49"/>
    </location>
</feature>
<comment type="caution">
    <text evidence="5">The sequence shown here is derived from an EMBL/GenBank/DDBJ whole genome shotgun (WGS) entry which is preliminary data.</text>
</comment>
<sequence>MSEERAAEGEHPAHEEEKPREEGEEAHLQPGVSTSDIKTPPPELGQDLAVKEEGNSNTGLQLEHAVQPSHPNIELSPSKSILHEPIHLNPHSHAADELHAPDSPTTSLISSLRMQLALLAEQSQQLNNKLVASISRHADLEDQHFNLQHEHDDLRRKAEELQKSKSQWEESMNTGLLVERTQITAEMQRLAAGLVEEERRRGSAEERRQKVESEVDDLAASLFDQANTMVATERLGRMQAEDRLKTAEENLAAAEAAVRDMQLHLQSLPTSAQSPHDARAPRIPRRYLSSHVPYSEFITFLTHLRTLRHINEKAITTFPPPLLINLLNQPFIARIIAEDQDPSLRLDTAPDLNYFSRRAVSNAIIAGELVIEPVSAMTVISATTAGIYDISCSLCGKPVFHPSHQDSSPAVGAGGQFGPPPLHPSTRSTSTGGRFSLKPFFASPSPNPQYSPNTSPAPSPRPTQSLPSVYIFRIARQAPGVDKEKETQNRSYPLCRSGWCLERLRAICELWHFVRTNIVQVVWVGDDGHVIVSSAGLGPTIITGDGQSSRVVSDSSTVAQNEKEEPKKKSSWALGFKLTEKSSSWRGAFKNTPPQSPGLPKDGEGEKEKQLGEPMLDKDEEDKGGLAAPIELRTESPAPEDTVDREKDLPSIQEPAEVTGEEMEKLEKVEVEKSPAVSATAASEIETDDGASFSTPKGGSADIHEQDLNQEASVSVQETVSHSSSTPIKEKAPSIASDNDYSDEPPTMDEPTKEEGEVEEDKLNVISLDEPINGTTEKKEESTIDDDAKKTEKIVPPIRELPPLPPRHPKTPTMQIEVMAGERSYIGERDDGWDAKMWTNVVRLKESIWRTRVGVIDG</sequence>
<feature type="region of interest" description="Disordered" evidence="3">
    <location>
        <begin position="443"/>
        <end position="465"/>
    </location>
</feature>
<feature type="region of interest" description="Disordered" evidence="3">
    <location>
        <begin position="542"/>
        <end position="812"/>
    </location>
</feature>
<evidence type="ECO:0000256" key="3">
    <source>
        <dbReference type="SAM" id="MobiDB-lite"/>
    </source>
</evidence>
<feature type="compositionally biased region" description="Polar residues" evidence="3">
    <location>
        <begin position="709"/>
        <end position="727"/>
    </location>
</feature>
<keyword evidence="6" id="KW-1185">Reference proteome</keyword>
<organism evidence="5 6">
    <name type="scientific">Tremella mesenterica</name>
    <name type="common">Jelly fungus</name>
    <dbReference type="NCBI Taxonomy" id="5217"/>
    <lineage>
        <taxon>Eukaryota</taxon>
        <taxon>Fungi</taxon>
        <taxon>Dikarya</taxon>
        <taxon>Basidiomycota</taxon>
        <taxon>Agaricomycotina</taxon>
        <taxon>Tremellomycetes</taxon>
        <taxon>Tremellales</taxon>
        <taxon>Tremellaceae</taxon>
        <taxon>Tremella</taxon>
    </lineage>
</organism>
<feature type="region of interest" description="Disordered" evidence="3">
    <location>
        <begin position="405"/>
        <end position="431"/>
    </location>
</feature>
<dbReference type="GO" id="GO:0006887">
    <property type="term" value="P:exocytosis"/>
    <property type="evidence" value="ECO:0007669"/>
    <property type="project" value="TreeGrafter"/>
</dbReference>
<feature type="compositionally biased region" description="Pro residues" evidence="3">
    <location>
        <begin position="445"/>
        <end position="461"/>
    </location>
</feature>
<dbReference type="Gene3D" id="6.10.140.910">
    <property type="match status" value="1"/>
</dbReference>
<feature type="compositionally biased region" description="Basic and acidic residues" evidence="3">
    <location>
        <begin position="662"/>
        <end position="673"/>
    </location>
</feature>
<evidence type="ECO:0000313" key="5">
    <source>
        <dbReference type="EMBL" id="RXK35359.1"/>
    </source>
</evidence>
<protein>
    <recommendedName>
        <fullName evidence="4">GDP/GTP exchange factor Sec2 N-terminal domain-containing protein</fullName>
    </recommendedName>
</protein>
<feature type="coiled-coil region" evidence="2">
    <location>
        <begin position="109"/>
        <end position="264"/>
    </location>
</feature>
<proteinExistence type="predicted"/>
<evidence type="ECO:0000256" key="1">
    <source>
        <dbReference type="ARBA" id="ARBA00023054"/>
    </source>
</evidence>
<feature type="compositionally biased region" description="Basic and acidic residues" evidence="3">
    <location>
        <begin position="776"/>
        <end position="793"/>
    </location>
</feature>
<evidence type="ECO:0000313" key="6">
    <source>
        <dbReference type="Proteomes" id="UP000289152"/>
    </source>
</evidence>
<gene>
    <name evidence="5" type="ORF">M231_07381</name>
</gene>
<dbReference type="OrthoDB" id="1748564at2759"/>
<dbReference type="PANTHER" id="PTHR14430">
    <property type="entry name" value="RABIN3-RELATED"/>
    <property type="match status" value="1"/>
</dbReference>
<dbReference type="InterPro" id="IPR009449">
    <property type="entry name" value="Sec2_N"/>
</dbReference>
<feature type="domain" description="GDP/GTP exchange factor Sec2 N-terminal" evidence="4">
    <location>
        <begin position="138"/>
        <end position="268"/>
    </location>
</feature>
<dbReference type="PANTHER" id="PTHR14430:SF0">
    <property type="entry name" value="SEC2P DOMAIN-CONTAINING PROTEIN"/>
    <property type="match status" value="1"/>
</dbReference>
<dbReference type="GO" id="GO:0051286">
    <property type="term" value="C:cell tip"/>
    <property type="evidence" value="ECO:0007669"/>
    <property type="project" value="TreeGrafter"/>
</dbReference>
<reference evidence="5 6" key="1">
    <citation type="submission" date="2016-06" db="EMBL/GenBank/DDBJ databases">
        <title>Evolution of pathogenesis and genome organization in the Tremellales.</title>
        <authorList>
            <person name="Cuomo C."/>
            <person name="Litvintseva A."/>
            <person name="Heitman J."/>
            <person name="Chen Y."/>
            <person name="Sun S."/>
            <person name="Springer D."/>
            <person name="Dromer F."/>
            <person name="Young S."/>
            <person name="Zeng Q."/>
            <person name="Chapman S."/>
            <person name="Gujja S."/>
            <person name="Saif S."/>
            <person name="Birren B."/>
        </authorList>
    </citation>
    <scope>NUCLEOTIDE SEQUENCE [LARGE SCALE GENOMIC DNA]</scope>
    <source>
        <strain evidence="5 6">ATCC 28783</strain>
    </source>
</reference>
<dbReference type="EMBL" id="SDIL01000141">
    <property type="protein sequence ID" value="RXK35359.1"/>
    <property type="molecule type" value="Genomic_DNA"/>
</dbReference>
<dbReference type="Proteomes" id="UP000289152">
    <property type="component" value="Unassembled WGS sequence"/>
</dbReference>
<dbReference type="GO" id="GO:0005085">
    <property type="term" value="F:guanyl-nucleotide exchange factor activity"/>
    <property type="evidence" value="ECO:0007669"/>
    <property type="project" value="InterPro"/>
</dbReference>
<dbReference type="AlphaFoldDB" id="A0A4Q1B9A2"/>
<dbReference type="GO" id="GO:0070319">
    <property type="term" value="C:Golgi to plasma membrane transport vesicle"/>
    <property type="evidence" value="ECO:0007669"/>
    <property type="project" value="TreeGrafter"/>
</dbReference>
<evidence type="ECO:0000256" key="2">
    <source>
        <dbReference type="SAM" id="Coils"/>
    </source>
</evidence>
<accession>A0A4Q1B9A2</accession>
<dbReference type="InterPro" id="IPR040351">
    <property type="entry name" value="RAB3IL/RAB3IP/Sec2"/>
</dbReference>
<dbReference type="Pfam" id="PF06428">
    <property type="entry name" value="Sec2p"/>
    <property type="match status" value="1"/>
</dbReference>
<feature type="compositionally biased region" description="Basic and acidic residues" evidence="3">
    <location>
        <begin position="601"/>
        <end position="624"/>
    </location>
</feature>
<dbReference type="SUPFAM" id="SSF144284">
    <property type="entry name" value="Sec2 N-terminal region"/>
    <property type="match status" value="1"/>
</dbReference>
<keyword evidence="1 2" id="KW-0175">Coiled coil</keyword>
<dbReference type="CDD" id="cd21044">
    <property type="entry name" value="Rab11BD_RAB3IP_like"/>
    <property type="match status" value="1"/>
</dbReference>
<evidence type="ECO:0000259" key="4">
    <source>
        <dbReference type="Pfam" id="PF06428"/>
    </source>
</evidence>
<dbReference type="InParanoid" id="A0A4Q1B9A2"/>
<dbReference type="STRING" id="5217.A0A4Q1B9A2"/>
<feature type="compositionally biased region" description="Basic and acidic residues" evidence="3">
    <location>
        <begin position="1"/>
        <end position="27"/>
    </location>
</feature>
<dbReference type="VEuPathDB" id="FungiDB:TREMEDRAFT_67650"/>
<name>A0A4Q1B9A2_TREME</name>
<feature type="compositionally biased region" description="Polar residues" evidence="3">
    <location>
        <begin position="545"/>
        <end position="560"/>
    </location>
</feature>